<feature type="domain" description="Rhodopsin" evidence="8">
    <location>
        <begin position="48"/>
        <end position="284"/>
    </location>
</feature>
<keyword evidence="3 7" id="KW-1133">Transmembrane helix</keyword>
<organism evidence="9 10">
    <name type="scientific">Verticillium longisporum</name>
    <name type="common">Verticillium dahliae var. longisporum</name>
    <dbReference type="NCBI Taxonomy" id="100787"/>
    <lineage>
        <taxon>Eukaryota</taxon>
        <taxon>Fungi</taxon>
        <taxon>Dikarya</taxon>
        <taxon>Ascomycota</taxon>
        <taxon>Pezizomycotina</taxon>
        <taxon>Sordariomycetes</taxon>
        <taxon>Hypocreomycetidae</taxon>
        <taxon>Glomerellales</taxon>
        <taxon>Plectosphaerellaceae</taxon>
        <taxon>Verticillium</taxon>
    </lineage>
</organism>
<dbReference type="InterPro" id="IPR052337">
    <property type="entry name" value="SAT4-like"/>
</dbReference>
<evidence type="ECO:0000256" key="4">
    <source>
        <dbReference type="ARBA" id="ARBA00023136"/>
    </source>
</evidence>
<feature type="transmembrane region" description="Helical" evidence="7">
    <location>
        <begin position="107"/>
        <end position="130"/>
    </location>
</feature>
<comment type="subcellular location">
    <subcellularLocation>
        <location evidence="1">Membrane</location>
        <topology evidence="1">Multi-pass membrane protein</topology>
    </subcellularLocation>
</comment>
<accession>A0A0G4MX65</accession>
<evidence type="ECO:0000256" key="3">
    <source>
        <dbReference type="ARBA" id="ARBA00022989"/>
    </source>
</evidence>
<feature type="transmembrane region" description="Helical" evidence="7">
    <location>
        <begin position="220"/>
        <end position="240"/>
    </location>
</feature>
<dbReference type="AlphaFoldDB" id="A0A0G4MX65"/>
<gene>
    <name evidence="9" type="ORF">BN1708_007916</name>
</gene>
<keyword evidence="4 7" id="KW-0472">Membrane</keyword>
<dbReference type="GO" id="GO:0016020">
    <property type="term" value="C:membrane"/>
    <property type="evidence" value="ECO:0007669"/>
    <property type="project" value="UniProtKB-SubCell"/>
</dbReference>
<keyword evidence="10" id="KW-1185">Reference proteome</keyword>
<sequence length="436" mass="48122">APIYTRSEDGAGGVEKMSKHSVDDESRFTEICTILSVCCALSTIAVTLRSYTRLVLLHTFGWDDGVMVAAQILAIAAAVTIGLESKWGLGSHTWVQPEEHFFPYMKAFYSSIIVYNMSMCLVKISILLQYRRIFALRMMQRITYYAVAFMVAWSITFFFLLTLICIPVAKFWDHALPGRCLDSLTIWYVMAAFNLVSDFAIFCLPLPVVRSLQLPKKQKVMLFAVFGLGFFTCIISIIRIRTLKIAASTDDPNWDNVDAATWSYLEITTAILAACLPTLRPVFAKIMPSLMGSSIRGNQGRSQGGAYIHAPDGSTNTIPNKTRVTSVTVPVSDSTWSLQDQDRIELVTQDAGRVSVAGNYKVTVSGGVKSHQNSSYWSALNRSSKEGEKSTAGKGGIQATTLVTQQVTIKSRQEQEPGERSPTSDEGSNGHRSRQS</sequence>
<dbReference type="EMBL" id="CVQH01025749">
    <property type="protein sequence ID" value="CRK38946.1"/>
    <property type="molecule type" value="Genomic_DNA"/>
</dbReference>
<feature type="transmembrane region" description="Helical" evidence="7">
    <location>
        <begin position="28"/>
        <end position="48"/>
    </location>
</feature>
<evidence type="ECO:0000256" key="1">
    <source>
        <dbReference type="ARBA" id="ARBA00004141"/>
    </source>
</evidence>
<feature type="transmembrane region" description="Helical" evidence="7">
    <location>
        <begin position="60"/>
        <end position="83"/>
    </location>
</feature>
<feature type="compositionally biased region" description="Polar residues" evidence="6">
    <location>
        <begin position="398"/>
        <end position="410"/>
    </location>
</feature>
<evidence type="ECO:0000313" key="10">
    <source>
        <dbReference type="Proteomes" id="UP000044602"/>
    </source>
</evidence>
<dbReference type="PANTHER" id="PTHR33048">
    <property type="entry name" value="PTH11-LIKE INTEGRAL MEMBRANE PROTEIN (AFU_ORTHOLOGUE AFUA_5G11245)"/>
    <property type="match status" value="1"/>
</dbReference>
<reference evidence="9 10" key="1">
    <citation type="submission" date="2015-05" db="EMBL/GenBank/DDBJ databases">
        <authorList>
            <person name="Wang D.B."/>
            <person name="Wang M."/>
        </authorList>
    </citation>
    <scope>NUCLEOTIDE SEQUENCE [LARGE SCALE GENOMIC DNA]</scope>
    <source>
        <strain evidence="9">VL1</strain>
    </source>
</reference>
<evidence type="ECO:0000256" key="2">
    <source>
        <dbReference type="ARBA" id="ARBA00022692"/>
    </source>
</evidence>
<evidence type="ECO:0000256" key="7">
    <source>
        <dbReference type="SAM" id="Phobius"/>
    </source>
</evidence>
<evidence type="ECO:0000256" key="6">
    <source>
        <dbReference type="SAM" id="MobiDB-lite"/>
    </source>
</evidence>
<dbReference type="STRING" id="100787.A0A0G4MX65"/>
<name>A0A0G4MX65_VERLO</name>
<evidence type="ECO:0000259" key="8">
    <source>
        <dbReference type="Pfam" id="PF20684"/>
    </source>
</evidence>
<dbReference type="PANTHER" id="PTHR33048:SF47">
    <property type="entry name" value="INTEGRAL MEMBRANE PROTEIN-RELATED"/>
    <property type="match status" value="1"/>
</dbReference>
<feature type="transmembrane region" description="Helical" evidence="7">
    <location>
        <begin position="260"/>
        <end position="279"/>
    </location>
</feature>
<feature type="non-terminal residue" evidence="9">
    <location>
        <position position="1"/>
    </location>
</feature>
<feature type="compositionally biased region" description="Basic and acidic residues" evidence="6">
    <location>
        <begin position="411"/>
        <end position="423"/>
    </location>
</feature>
<dbReference type="Proteomes" id="UP000044602">
    <property type="component" value="Unassembled WGS sequence"/>
</dbReference>
<feature type="transmembrane region" description="Helical" evidence="7">
    <location>
        <begin position="142"/>
        <end position="166"/>
    </location>
</feature>
<comment type="similarity">
    <text evidence="5">Belongs to the SAT4 family.</text>
</comment>
<protein>
    <recommendedName>
        <fullName evidence="8">Rhodopsin domain-containing protein</fullName>
    </recommendedName>
</protein>
<dbReference type="InterPro" id="IPR049326">
    <property type="entry name" value="Rhodopsin_dom_fungi"/>
</dbReference>
<feature type="transmembrane region" description="Helical" evidence="7">
    <location>
        <begin position="186"/>
        <end position="208"/>
    </location>
</feature>
<evidence type="ECO:0000313" key="9">
    <source>
        <dbReference type="EMBL" id="CRK38946.1"/>
    </source>
</evidence>
<dbReference type="Pfam" id="PF20684">
    <property type="entry name" value="Fung_rhodopsin"/>
    <property type="match status" value="1"/>
</dbReference>
<feature type="region of interest" description="Disordered" evidence="6">
    <location>
        <begin position="379"/>
        <end position="436"/>
    </location>
</feature>
<keyword evidence="2 7" id="KW-0812">Transmembrane</keyword>
<proteinExistence type="inferred from homology"/>
<evidence type="ECO:0000256" key="5">
    <source>
        <dbReference type="ARBA" id="ARBA00038359"/>
    </source>
</evidence>